<reference evidence="4 5" key="1">
    <citation type="submission" date="2023-11" db="EMBL/GenBank/DDBJ databases">
        <title>Analysis of the Genomes of Mucilaginibacter gossypii cycad 4 and M. sabulilitoris SNA2: microbes with the potential for plant growth promotion.</title>
        <authorList>
            <person name="Hirsch A.M."/>
            <person name="Humm E."/>
            <person name="Rubbi M."/>
            <person name="Del Vecchio G."/>
            <person name="Ha S.M."/>
            <person name="Pellegrini M."/>
            <person name="Gunsalus R.P."/>
        </authorList>
    </citation>
    <scope>NUCLEOTIDE SEQUENCE [LARGE SCALE GENOMIC DNA]</scope>
    <source>
        <strain evidence="4 5">SNA2</strain>
    </source>
</reference>
<organism evidence="4 5">
    <name type="scientific">Mucilaginibacter sabulilitoris</name>
    <dbReference type="NCBI Taxonomy" id="1173583"/>
    <lineage>
        <taxon>Bacteria</taxon>
        <taxon>Pseudomonadati</taxon>
        <taxon>Bacteroidota</taxon>
        <taxon>Sphingobacteriia</taxon>
        <taxon>Sphingobacteriales</taxon>
        <taxon>Sphingobacteriaceae</taxon>
        <taxon>Mucilaginibacter</taxon>
    </lineage>
</organism>
<evidence type="ECO:0000256" key="2">
    <source>
        <dbReference type="SAM" id="SignalP"/>
    </source>
</evidence>
<feature type="domain" description="GH16" evidence="3">
    <location>
        <begin position="14"/>
        <end position="283"/>
    </location>
</feature>
<dbReference type="SUPFAM" id="SSF49899">
    <property type="entry name" value="Concanavalin A-like lectins/glucanases"/>
    <property type="match status" value="1"/>
</dbReference>
<keyword evidence="5" id="KW-1185">Reference proteome</keyword>
<dbReference type="PROSITE" id="PS51762">
    <property type="entry name" value="GH16_2"/>
    <property type="match status" value="1"/>
</dbReference>
<dbReference type="PANTHER" id="PTHR10963">
    <property type="entry name" value="GLYCOSYL HYDROLASE-RELATED"/>
    <property type="match status" value="1"/>
</dbReference>
<dbReference type="InterPro" id="IPR013320">
    <property type="entry name" value="ConA-like_dom_sf"/>
</dbReference>
<name>A0ABZ0TNA6_9SPHI</name>
<proteinExistence type="inferred from homology"/>
<keyword evidence="4" id="KW-0378">Hydrolase</keyword>
<dbReference type="Gene3D" id="2.60.120.200">
    <property type="match status" value="1"/>
</dbReference>
<dbReference type="Pfam" id="PF00722">
    <property type="entry name" value="Glyco_hydro_16"/>
    <property type="match status" value="1"/>
</dbReference>
<dbReference type="InterPro" id="IPR050546">
    <property type="entry name" value="Glycosyl_Hydrlase_16"/>
</dbReference>
<evidence type="ECO:0000256" key="1">
    <source>
        <dbReference type="ARBA" id="ARBA00006865"/>
    </source>
</evidence>
<gene>
    <name evidence="4" type="ORF">SNE25_30175</name>
</gene>
<evidence type="ECO:0000313" key="4">
    <source>
        <dbReference type="EMBL" id="WPU93588.1"/>
    </source>
</evidence>
<protein>
    <submittedName>
        <fullName evidence="4">Glycoside hydrolase family 16 protein</fullName>
    </submittedName>
</protein>
<sequence length="283" mass="32491">MKKIFLLAPVLLFVVVANASVPGFCNADTTIKHWKLVWSDEFNYSGLPDGSKWNYEEGFVRNHEKEYYTKERKENAVVKDGFLYITGIKERYHNAVYKSGSKNWETEDSVADYTSASINTQGKASWKYGKIKVRAKLPAGKGVWPAIWMLGDNISKIGWPECGEIDIMENVGFEPRNIYATMHYLDPSTQKHGSNSKHMESAALSSEFHIYTLEWDKKLIRIYLDNTLYQTFNVDDAGKGKHNGFRHKQYLLLNLALGGDWGGQIDDSIFPQQYVIDYVRVYQ</sequence>
<dbReference type="RefSeq" id="WP_321562722.1">
    <property type="nucleotide sequence ID" value="NZ_CP139558.1"/>
</dbReference>
<keyword evidence="2" id="KW-0732">Signal</keyword>
<dbReference type="EMBL" id="CP139558">
    <property type="protein sequence ID" value="WPU93588.1"/>
    <property type="molecule type" value="Genomic_DNA"/>
</dbReference>
<feature type="chain" id="PRO_5046409421" evidence="2">
    <location>
        <begin position="20"/>
        <end position="283"/>
    </location>
</feature>
<evidence type="ECO:0000259" key="3">
    <source>
        <dbReference type="PROSITE" id="PS51762"/>
    </source>
</evidence>
<dbReference type="Proteomes" id="UP001324380">
    <property type="component" value="Chromosome"/>
</dbReference>
<dbReference type="GO" id="GO:0016787">
    <property type="term" value="F:hydrolase activity"/>
    <property type="evidence" value="ECO:0007669"/>
    <property type="project" value="UniProtKB-KW"/>
</dbReference>
<dbReference type="CDD" id="cd08023">
    <property type="entry name" value="GH16_laminarinase_like"/>
    <property type="match status" value="1"/>
</dbReference>
<dbReference type="InterPro" id="IPR000757">
    <property type="entry name" value="Beta-glucanase-like"/>
</dbReference>
<evidence type="ECO:0000313" key="5">
    <source>
        <dbReference type="Proteomes" id="UP001324380"/>
    </source>
</evidence>
<comment type="similarity">
    <text evidence="1">Belongs to the glycosyl hydrolase 16 family.</text>
</comment>
<accession>A0ABZ0TNA6</accession>
<dbReference type="PANTHER" id="PTHR10963:SF55">
    <property type="entry name" value="GLYCOSIDE HYDROLASE FAMILY 16 PROTEIN"/>
    <property type="match status" value="1"/>
</dbReference>
<feature type="signal peptide" evidence="2">
    <location>
        <begin position="1"/>
        <end position="19"/>
    </location>
</feature>